<dbReference type="AlphaFoldDB" id="A0A4Q2DQL9"/>
<dbReference type="STRING" id="2316362.A0A4Q2DQL9"/>
<sequence>PSKAKKTKANPRKPGLVSGTGRLRANGTLKAPPAAPQLAQPIRYRTVIDQSPQGLYCSDDCRIADLNSLHRGLPVYPDRDVRHVQPAINRPPSPSTSSSSESSTSSGSKSYPDHVQKMAKQLGFPPLPDLNTIYHDESTDEDCYGGPDEYTGGIMMANKRIEEVIPGPRKQPTTRWEERQPLPKPIPGWTDGSNAWRASVYGFTNPPANKSDNFKTIRPARPARRTSTCALYTVADPTEDLYTKFSDALNRRAESRLSQCSPSPSSSSTTSTSPKRERSILKPGAEGKLLVRDVKLKVRSSSSTSLSMSPSSRRSVRSPLSTSSTFSHEDTAPKRPTAETRSWSYDNVLTYPVMEHPKNIVKRKEKRIVDGKEVEVEVEVELPPKKLFLFPASIQPTNQRYS</sequence>
<dbReference type="EMBL" id="SDEE01000070">
    <property type="protein sequence ID" value="RXW22497.1"/>
    <property type="molecule type" value="Genomic_DNA"/>
</dbReference>
<feature type="non-terminal residue" evidence="2">
    <location>
        <position position="1"/>
    </location>
</feature>
<feature type="region of interest" description="Disordered" evidence="1">
    <location>
        <begin position="300"/>
        <end position="339"/>
    </location>
</feature>
<accession>A0A4Q2DQL9</accession>
<feature type="region of interest" description="Disordered" evidence="1">
    <location>
        <begin position="253"/>
        <end position="284"/>
    </location>
</feature>
<dbReference type="Proteomes" id="UP000290288">
    <property type="component" value="Unassembled WGS sequence"/>
</dbReference>
<feature type="compositionally biased region" description="Basic residues" evidence="1">
    <location>
        <begin position="1"/>
        <end position="11"/>
    </location>
</feature>
<feature type="compositionally biased region" description="Low complexity" evidence="1">
    <location>
        <begin position="300"/>
        <end position="324"/>
    </location>
</feature>
<comment type="caution">
    <text evidence="2">The sequence shown here is derived from an EMBL/GenBank/DDBJ whole genome shotgun (WGS) entry which is preliminary data.</text>
</comment>
<evidence type="ECO:0000313" key="2">
    <source>
        <dbReference type="EMBL" id="RXW22497.1"/>
    </source>
</evidence>
<evidence type="ECO:0000313" key="3">
    <source>
        <dbReference type="Proteomes" id="UP000290288"/>
    </source>
</evidence>
<protein>
    <submittedName>
        <fullName evidence="2">Uncharacterized protein</fullName>
    </submittedName>
</protein>
<gene>
    <name evidence="2" type="ORF">EST38_g3393</name>
</gene>
<organism evidence="2 3">
    <name type="scientific">Candolleomyces aberdarensis</name>
    <dbReference type="NCBI Taxonomy" id="2316362"/>
    <lineage>
        <taxon>Eukaryota</taxon>
        <taxon>Fungi</taxon>
        <taxon>Dikarya</taxon>
        <taxon>Basidiomycota</taxon>
        <taxon>Agaricomycotina</taxon>
        <taxon>Agaricomycetes</taxon>
        <taxon>Agaricomycetidae</taxon>
        <taxon>Agaricales</taxon>
        <taxon>Agaricineae</taxon>
        <taxon>Psathyrellaceae</taxon>
        <taxon>Candolleomyces</taxon>
    </lineage>
</organism>
<evidence type="ECO:0000256" key="1">
    <source>
        <dbReference type="SAM" id="MobiDB-lite"/>
    </source>
</evidence>
<feature type="compositionally biased region" description="Low complexity" evidence="1">
    <location>
        <begin position="95"/>
        <end position="110"/>
    </location>
</feature>
<feature type="compositionally biased region" description="Basic and acidic residues" evidence="1">
    <location>
        <begin position="327"/>
        <end position="338"/>
    </location>
</feature>
<feature type="compositionally biased region" description="Low complexity" evidence="1">
    <location>
        <begin position="261"/>
        <end position="273"/>
    </location>
</feature>
<reference evidence="2 3" key="1">
    <citation type="submission" date="2019-01" db="EMBL/GenBank/DDBJ databases">
        <title>Draft genome sequence of Psathyrella aberdarensis IHI B618.</title>
        <authorList>
            <person name="Buettner E."/>
            <person name="Kellner H."/>
        </authorList>
    </citation>
    <scope>NUCLEOTIDE SEQUENCE [LARGE SCALE GENOMIC DNA]</scope>
    <source>
        <strain evidence="2 3">IHI B618</strain>
    </source>
</reference>
<keyword evidence="3" id="KW-1185">Reference proteome</keyword>
<dbReference type="OrthoDB" id="3365472at2759"/>
<proteinExistence type="predicted"/>
<feature type="region of interest" description="Disordered" evidence="1">
    <location>
        <begin position="85"/>
        <end position="114"/>
    </location>
</feature>
<feature type="region of interest" description="Disordered" evidence="1">
    <location>
        <begin position="169"/>
        <end position="191"/>
    </location>
</feature>
<name>A0A4Q2DQL9_9AGAR</name>
<feature type="region of interest" description="Disordered" evidence="1">
    <location>
        <begin position="1"/>
        <end position="36"/>
    </location>
</feature>